<feature type="transmembrane region" description="Helical" evidence="6">
    <location>
        <begin position="275"/>
        <end position="297"/>
    </location>
</feature>
<feature type="transmembrane region" description="Helical" evidence="6">
    <location>
        <begin position="251"/>
        <end position="269"/>
    </location>
</feature>
<feature type="transmembrane region" description="Helical" evidence="6">
    <location>
        <begin position="22"/>
        <end position="43"/>
    </location>
</feature>
<feature type="transmembrane region" description="Helical" evidence="6">
    <location>
        <begin position="50"/>
        <end position="71"/>
    </location>
</feature>
<dbReference type="EMBL" id="CAJNOK010024981">
    <property type="protein sequence ID" value="CAF1384073.1"/>
    <property type="molecule type" value="Genomic_DNA"/>
</dbReference>
<dbReference type="PANTHER" id="PTHR16172:SF41">
    <property type="entry name" value="MAJOR FACILITATOR SUPERFAMILY DOMAIN-CONTAINING PROTEIN 6-LIKE"/>
    <property type="match status" value="1"/>
</dbReference>
<dbReference type="Proteomes" id="UP000682733">
    <property type="component" value="Unassembled WGS sequence"/>
</dbReference>
<comment type="caution">
    <text evidence="8">The sequence shown here is derived from an EMBL/GenBank/DDBJ whole genome shotgun (WGS) entry which is preliminary data.</text>
</comment>
<accession>A0A8S2F3U3</accession>
<dbReference type="InterPro" id="IPR024989">
    <property type="entry name" value="MFS_assoc_dom"/>
</dbReference>
<dbReference type="AlphaFoldDB" id="A0A8S2F3U3"/>
<dbReference type="Proteomes" id="UP000677228">
    <property type="component" value="Unassembled WGS sequence"/>
</dbReference>
<dbReference type="SUPFAM" id="SSF103473">
    <property type="entry name" value="MFS general substrate transporter"/>
    <property type="match status" value="1"/>
</dbReference>
<comment type="similarity">
    <text evidence="2">Belongs to the major facilitator superfamily. MFSD6 family.</text>
</comment>
<evidence type="ECO:0000256" key="3">
    <source>
        <dbReference type="ARBA" id="ARBA00022692"/>
    </source>
</evidence>
<dbReference type="InterPro" id="IPR036259">
    <property type="entry name" value="MFS_trans_sf"/>
</dbReference>
<feature type="non-terminal residue" evidence="8">
    <location>
        <position position="562"/>
    </location>
</feature>
<reference evidence="8" key="1">
    <citation type="submission" date="2021-02" db="EMBL/GenBank/DDBJ databases">
        <authorList>
            <person name="Nowell W R."/>
        </authorList>
    </citation>
    <scope>NUCLEOTIDE SEQUENCE</scope>
</reference>
<feature type="transmembrane region" description="Helical" evidence="6">
    <location>
        <begin position="395"/>
        <end position="418"/>
    </location>
</feature>
<feature type="transmembrane region" description="Helical" evidence="6">
    <location>
        <begin position="450"/>
        <end position="467"/>
    </location>
</feature>
<keyword evidence="3 6" id="KW-0812">Transmembrane</keyword>
<proteinExistence type="inferred from homology"/>
<sequence>FGMIYPILNIYLRSHGLSNTEISYTNLIIPFVTFLTNPLLGLVADRSKRYLIVFNVTLILTMVFYIFMFILPKVKTYPIEAKIYFSNDTLEHQLDFCASQEVATACSSRSNCGCSYLANCPTQTTEKPVNFEFKMNNKVHVQKQVLNQPNACGVSYRVPIEDELRNIIKTQDLFLDMMSLSNSVVESHCTIKCSVEHFCYGQRYPKQLLFILLYSLTFLIGTGLLSNAITLGASIGFAALPRPDMFGHQRVAGTIGFGISAFLASRLFKIFKTEFVYLFLFIFSSTLCIITTSFIRINYKRKQISDKNEIKIEEEMQTIPLPADDYIVNNTIKNENKKSLRPAAFNLGALLPLLKKIDVLVFLLLTFVWGMSYAVMDPYLYLFVDEIAPCSSHTIIGWMSLISSASEVCALFSAGYILEKLGTNFSAVIILLAFGVRFAGYFFIQHPIYYLPMETMHFFNFGILYVLMSKEADAIAPPGLASTLQGIAYGLSFGLGRGIGLLISSFIYTLIYARSLFLIFSIFNFVCAILYSIYSILRKRTKVRRLTAKETVNNQSKIIFDQ</sequence>
<feature type="domain" description="Major facilitator superfamily associated" evidence="7">
    <location>
        <begin position="2"/>
        <end position="518"/>
    </location>
</feature>
<feature type="transmembrane region" description="Helical" evidence="6">
    <location>
        <begin position="487"/>
        <end position="511"/>
    </location>
</feature>
<dbReference type="Gene3D" id="1.20.1250.20">
    <property type="entry name" value="MFS general substrate transporter like domains"/>
    <property type="match status" value="2"/>
</dbReference>
<evidence type="ECO:0000313" key="9">
    <source>
        <dbReference type="EMBL" id="CAF4192291.1"/>
    </source>
</evidence>
<dbReference type="PANTHER" id="PTHR16172">
    <property type="entry name" value="MAJOR FACILITATOR SUPERFAMILY DOMAIN-CONTAINING PROTEIN 6-LIKE"/>
    <property type="match status" value="1"/>
</dbReference>
<feature type="transmembrane region" description="Helical" evidence="6">
    <location>
        <begin position="517"/>
        <end position="537"/>
    </location>
</feature>
<dbReference type="Pfam" id="PF12832">
    <property type="entry name" value="MFS_1_like"/>
    <property type="match status" value="1"/>
</dbReference>
<feature type="non-terminal residue" evidence="8">
    <location>
        <position position="1"/>
    </location>
</feature>
<evidence type="ECO:0000313" key="8">
    <source>
        <dbReference type="EMBL" id="CAF1384073.1"/>
    </source>
</evidence>
<evidence type="ECO:0000259" key="7">
    <source>
        <dbReference type="Pfam" id="PF12832"/>
    </source>
</evidence>
<feature type="transmembrane region" description="Helical" evidence="6">
    <location>
        <begin position="211"/>
        <end position="239"/>
    </location>
</feature>
<dbReference type="GO" id="GO:0016020">
    <property type="term" value="C:membrane"/>
    <property type="evidence" value="ECO:0007669"/>
    <property type="project" value="UniProtKB-SubCell"/>
</dbReference>
<name>A0A8S2F3U3_9BILA</name>
<comment type="subcellular location">
    <subcellularLocation>
        <location evidence="1">Membrane</location>
        <topology evidence="1">Multi-pass membrane protein</topology>
    </subcellularLocation>
</comment>
<evidence type="ECO:0000313" key="10">
    <source>
        <dbReference type="Proteomes" id="UP000677228"/>
    </source>
</evidence>
<evidence type="ECO:0000256" key="2">
    <source>
        <dbReference type="ARBA" id="ARBA00005241"/>
    </source>
</evidence>
<gene>
    <name evidence="8" type="ORF">OVA965_LOCUS32248</name>
    <name evidence="9" type="ORF">TMI583_LOCUS33104</name>
</gene>
<keyword evidence="4 6" id="KW-1133">Transmembrane helix</keyword>
<organism evidence="8 10">
    <name type="scientific">Didymodactylos carnosus</name>
    <dbReference type="NCBI Taxonomy" id="1234261"/>
    <lineage>
        <taxon>Eukaryota</taxon>
        <taxon>Metazoa</taxon>
        <taxon>Spiralia</taxon>
        <taxon>Gnathifera</taxon>
        <taxon>Rotifera</taxon>
        <taxon>Eurotatoria</taxon>
        <taxon>Bdelloidea</taxon>
        <taxon>Philodinida</taxon>
        <taxon>Philodinidae</taxon>
        <taxon>Didymodactylos</taxon>
    </lineage>
</organism>
<feature type="transmembrane region" description="Helical" evidence="6">
    <location>
        <begin position="425"/>
        <end position="444"/>
    </location>
</feature>
<evidence type="ECO:0000256" key="6">
    <source>
        <dbReference type="SAM" id="Phobius"/>
    </source>
</evidence>
<evidence type="ECO:0000256" key="5">
    <source>
        <dbReference type="ARBA" id="ARBA00023136"/>
    </source>
</evidence>
<dbReference type="EMBL" id="CAJOBA010046678">
    <property type="protein sequence ID" value="CAF4192291.1"/>
    <property type="molecule type" value="Genomic_DNA"/>
</dbReference>
<dbReference type="InterPro" id="IPR051717">
    <property type="entry name" value="MFS_MFSD6"/>
</dbReference>
<keyword evidence="5 6" id="KW-0472">Membrane</keyword>
<evidence type="ECO:0000256" key="4">
    <source>
        <dbReference type="ARBA" id="ARBA00022989"/>
    </source>
</evidence>
<protein>
    <recommendedName>
        <fullName evidence="7">Major facilitator superfamily associated domain-containing protein</fullName>
    </recommendedName>
</protein>
<evidence type="ECO:0000256" key="1">
    <source>
        <dbReference type="ARBA" id="ARBA00004141"/>
    </source>
</evidence>
<feature type="transmembrane region" description="Helical" evidence="6">
    <location>
        <begin position="357"/>
        <end position="375"/>
    </location>
</feature>